<dbReference type="PANTHER" id="PTHR21331:SF2">
    <property type="entry name" value="BRCA1-ASSOCIATED ATM ACTIVATOR 1"/>
    <property type="match status" value="1"/>
</dbReference>
<protein>
    <submittedName>
        <fullName evidence="4">BRCA1-associated ATM activator 1</fullName>
    </submittedName>
</protein>
<evidence type="ECO:0000256" key="1">
    <source>
        <dbReference type="ARBA" id="ARBA00004496"/>
    </source>
</evidence>
<dbReference type="AlphaFoldDB" id="A0A1A8H9N3"/>
<dbReference type="InterPro" id="IPR038904">
    <property type="entry name" value="BRAT1"/>
</dbReference>
<dbReference type="GO" id="GO:0008283">
    <property type="term" value="P:cell population proliferation"/>
    <property type="evidence" value="ECO:0007669"/>
    <property type="project" value="InterPro"/>
</dbReference>
<dbReference type="PANTHER" id="PTHR21331">
    <property type="entry name" value="BRCA1-ASSOCIATED ATM ACTIVATOR 1"/>
    <property type="match status" value="1"/>
</dbReference>
<dbReference type="EMBL" id="HAEC01011707">
    <property type="protein sequence ID" value="SBQ79924.1"/>
    <property type="molecule type" value="Transcribed_RNA"/>
</dbReference>
<evidence type="ECO:0000256" key="3">
    <source>
        <dbReference type="SAM" id="MobiDB-lite"/>
    </source>
</evidence>
<feature type="compositionally biased region" description="Basic and acidic residues" evidence="3">
    <location>
        <begin position="298"/>
        <end position="317"/>
    </location>
</feature>
<reference evidence="4" key="2">
    <citation type="submission" date="2016-06" db="EMBL/GenBank/DDBJ databases">
        <title>The genome of a short-lived fish provides insights into sex chromosome evolution and the genetic control of aging.</title>
        <authorList>
            <person name="Reichwald K."/>
            <person name="Felder M."/>
            <person name="Petzold A."/>
            <person name="Koch P."/>
            <person name="Groth M."/>
            <person name="Platzer M."/>
        </authorList>
    </citation>
    <scope>NUCLEOTIDE SEQUENCE</scope>
    <source>
        <tissue evidence="4">Brain</tissue>
    </source>
</reference>
<dbReference type="GO" id="GO:0006974">
    <property type="term" value="P:DNA damage response"/>
    <property type="evidence" value="ECO:0007669"/>
    <property type="project" value="InterPro"/>
</dbReference>
<organism evidence="4">
    <name type="scientific">Nothobranchius korthausae</name>
    <dbReference type="NCBI Taxonomy" id="1143690"/>
    <lineage>
        <taxon>Eukaryota</taxon>
        <taxon>Metazoa</taxon>
        <taxon>Chordata</taxon>
        <taxon>Craniata</taxon>
        <taxon>Vertebrata</taxon>
        <taxon>Euteleostomi</taxon>
        <taxon>Actinopterygii</taxon>
        <taxon>Neopterygii</taxon>
        <taxon>Teleostei</taxon>
        <taxon>Neoteleostei</taxon>
        <taxon>Acanthomorphata</taxon>
        <taxon>Ovalentaria</taxon>
        <taxon>Atherinomorphae</taxon>
        <taxon>Cyprinodontiformes</taxon>
        <taxon>Nothobranchiidae</taxon>
        <taxon>Nothobranchius</taxon>
    </lineage>
</organism>
<reference evidence="4" key="1">
    <citation type="submission" date="2016-05" db="EMBL/GenBank/DDBJ databases">
        <authorList>
            <person name="Lavstsen T."/>
            <person name="Jespersen J.S."/>
        </authorList>
    </citation>
    <scope>NUCLEOTIDE SEQUENCE</scope>
    <source>
        <tissue evidence="4">Brain</tissue>
    </source>
</reference>
<keyword evidence="2" id="KW-0963">Cytoplasm</keyword>
<evidence type="ECO:0000313" key="4">
    <source>
        <dbReference type="EMBL" id="SBQ79924.1"/>
    </source>
</evidence>
<sequence length="388" mass="42223">MDRECVTVLPRVCEVLAASGSSLPDDTSLEKLLDWFTALTKDGVSLLEAFPCLLDFIPTVVNNSPASDASILSFTLKLTGLISATEDGFKVLQEHSVFDPQRWQEAGLWKDPCIRIAGMTDKLRLSMMEYLKSKSSCISMICSMHAVLSQGSADLDWEVKVHSLELAELLMDRVISGLRGYSNEPGAHPHPYAVTSNKVYKLQLHSEAHTRDGESDLVGVLSTLVDQGVFSVLLGGLVDCDRPVGLKACQLLVRLRDSVCPLLLGDQRVSAPDEPRVSCELPACGWAQEVRKILGIEEADPAQKSDVDPGNDSKPEQEGVCDEGCTVRVSVYEVLRSLGLDARLSVLTQSSDHVQNSPLSLLQDILTAGSRNTQLNSEPGLEVIVDCY</sequence>
<dbReference type="GO" id="GO:0005634">
    <property type="term" value="C:nucleus"/>
    <property type="evidence" value="ECO:0007669"/>
    <property type="project" value="TreeGrafter"/>
</dbReference>
<name>A0A1A8H9N3_9TELE</name>
<dbReference type="GO" id="GO:0005737">
    <property type="term" value="C:cytoplasm"/>
    <property type="evidence" value="ECO:0007669"/>
    <property type="project" value="UniProtKB-SubCell"/>
</dbReference>
<evidence type="ECO:0000256" key="2">
    <source>
        <dbReference type="ARBA" id="ARBA00022490"/>
    </source>
</evidence>
<feature type="region of interest" description="Disordered" evidence="3">
    <location>
        <begin position="298"/>
        <end position="320"/>
    </location>
</feature>
<proteinExistence type="predicted"/>
<accession>A0A1A8H9N3</accession>
<gene>
    <name evidence="4" type="primary">BRAT1</name>
</gene>
<comment type="subcellular location">
    <subcellularLocation>
        <location evidence="1">Cytoplasm</location>
    </subcellularLocation>
</comment>